<dbReference type="GO" id="GO:0012505">
    <property type="term" value="C:endomembrane system"/>
    <property type="evidence" value="ECO:0007669"/>
    <property type="project" value="UniProtKB-SubCell"/>
</dbReference>
<dbReference type="RefSeq" id="WP_031392469.1">
    <property type="nucleotide sequence ID" value="NZ_JPNB01000003.1"/>
</dbReference>
<evidence type="ECO:0000256" key="5">
    <source>
        <dbReference type="SAM" id="Phobius"/>
    </source>
</evidence>
<dbReference type="GO" id="GO:0032259">
    <property type="term" value="P:methylation"/>
    <property type="evidence" value="ECO:0007669"/>
    <property type="project" value="UniProtKB-KW"/>
</dbReference>
<dbReference type="EMBL" id="SLUO01000008">
    <property type="protein sequence ID" value="TCL57626.1"/>
    <property type="molecule type" value="Genomic_DNA"/>
</dbReference>
<name>A0A4R1QUI9_9FIRM</name>
<dbReference type="Pfam" id="PF13847">
    <property type="entry name" value="Methyltransf_31"/>
    <property type="match status" value="1"/>
</dbReference>
<evidence type="ECO:0000259" key="6">
    <source>
        <dbReference type="Pfam" id="PF13847"/>
    </source>
</evidence>
<evidence type="ECO:0000256" key="3">
    <source>
        <dbReference type="ARBA" id="ARBA00022989"/>
    </source>
</evidence>
<dbReference type="Gene3D" id="1.20.120.1630">
    <property type="match status" value="1"/>
</dbReference>
<dbReference type="Proteomes" id="UP000295718">
    <property type="component" value="Unassembled WGS sequence"/>
</dbReference>
<feature type="transmembrane region" description="Helical" evidence="5">
    <location>
        <begin position="12"/>
        <end position="29"/>
    </location>
</feature>
<evidence type="ECO:0000256" key="4">
    <source>
        <dbReference type="ARBA" id="ARBA00023136"/>
    </source>
</evidence>
<dbReference type="PANTHER" id="PTHR43847">
    <property type="entry name" value="BLL3993 PROTEIN"/>
    <property type="match status" value="1"/>
</dbReference>
<accession>A0A4R1QUI9</accession>
<keyword evidence="3 5" id="KW-1133">Transmembrane helix</keyword>
<gene>
    <name evidence="7" type="ORF">EDD76_108161</name>
</gene>
<dbReference type="STRING" id="1469948.GCA_000732725_03847"/>
<dbReference type="GO" id="GO:0008168">
    <property type="term" value="F:methyltransferase activity"/>
    <property type="evidence" value="ECO:0007669"/>
    <property type="project" value="UniProtKB-KW"/>
</dbReference>
<dbReference type="Pfam" id="PF04191">
    <property type="entry name" value="PEMT"/>
    <property type="match status" value="1"/>
</dbReference>
<keyword evidence="7" id="KW-0489">Methyltransferase</keyword>
<keyword evidence="8" id="KW-1185">Reference proteome</keyword>
<dbReference type="PANTHER" id="PTHR43847:SF1">
    <property type="entry name" value="BLL3993 PROTEIN"/>
    <property type="match status" value="1"/>
</dbReference>
<dbReference type="InterPro" id="IPR025714">
    <property type="entry name" value="Methyltranfer_dom"/>
</dbReference>
<comment type="subcellular location">
    <subcellularLocation>
        <location evidence="1">Endomembrane system</location>
        <topology evidence="1">Multi-pass membrane protein</topology>
    </subcellularLocation>
</comment>
<feature type="domain" description="Methyltransferase" evidence="6">
    <location>
        <begin position="266"/>
        <end position="407"/>
    </location>
</feature>
<feature type="transmembrane region" description="Helical" evidence="5">
    <location>
        <begin position="38"/>
        <end position="57"/>
    </location>
</feature>
<sequence length="412" mass="47122">MKRLHLLLYKYRVLMGVLPVAVSILYFILDEHSRFNKTMLGVGTIVMFLGIILRIWTSMYNWENINSIKPIATNGIITNGPYRYCRNPMYFSAIILTLGFSLIFDSWQVVAIAVLPTIGVHMHQIYVEEKFLINICNEFYDTYKKKVPRLIPYRGKVLEIPAQGKANWKRGLQRDAGPIFGGIVFVFLIIILMPFLKYDYTFLGITFVITIILNFIIVGKIKSDAGKIKAIPSTAPPYVLLQPLRYLLFPTYKYIANLSIDEKVENPVVLDLGCGPGYYSIPLAQKIGGTLIAMDIREKMLQITRKRAEKKNIKNIKYIKGDSCSIDLSDDSVDLICINLVLGEIVKLDESIKELARILKLTGKISIMESIFDDHFMNAEEVKEIFGKKGFVLKLMEKKKTYYILEANKENK</sequence>
<dbReference type="OrthoDB" id="5522265at2"/>
<evidence type="ECO:0000256" key="1">
    <source>
        <dbReference type="ARBA" id="ARBA00004127"/>
    </source>
</evidence>
<feature type="transmembrane region" description="Helical" evidence="5">
    <location>
        <begin position="176"/>
        <end position="196"/>
    </location>
</feature>
<dbReference type="CDD" id="cd02440">
    <property type="entry name" value="AdoMet_MTases"/>
    <property type="match status" value="1"/>
</dbReference>
<keyword evidence="7" id="KW-0808">Transferase</keyword>
<dbReference type="Gene3D" id="3.40.50.150">
    <property type="entry name" value="Vaccinia Virus protein VP39"/>
    <property type="match status" value="1"/>
</dbReference>
<proteinExistence type="predicted"/>
<protein>
    <submittedName>
        <fullName evidence="7">Protein-S-isoprenylcysteine O-methyltransferase Ste14</fullName>
    </submittedName>
</protein>
<keyword evidence="4 5" id="KW-0472">Membrane</keyword>
<feature type="transmembrane region" description="Helical" evidence="5">
    <location>
        <begin position="89"/>
        <end position="115"/>
    </location>
</feature>
<feature type="transmembrane region" description="Helical" evidence="5">
    <location>
        <begin position="202"/>
        <end position="219"/>
    </location>
</feature>
<reference evidence="7 8" key="1">
    <citation type="submission" date="2019-03" db="EMBL/GenBank/DDBJ databases">
        <title>Genomic Encyclopedia of Type Strains, Phase IV (KMG-IV): sequencing the most valuable type-strain genomes for metagenomic binning, comparative biology and taxonomic classification.</title>
        <authorList>
            <person name="Goeker M."/>
        </authorList>
    </citation>
    <scope>NUCLEOTIDE SEQUENCE [LARGE SCALE GENOMIC DNA]</scope>
    <source>
        <strain evidence="7 8">DSM 100556</strain>
    </source>
</reference>
<keyword evidence="2 5" id="KW-0812">Transmembrane</keyword>
<evidence type="ECO:0000256" key="2">
    <source>
        <dbReference type="ARBA" id="ARBA00022692"/>
    </source>
</evidence>
<dbReference type="InterPro" id="IPR007318">
    <property type="entry name" value="Phopholipid_MeTrfase"/>
</dbReference>
<dbReference type="InterPro" id="IPR029063">
    <property type="entry name" value="SAM-dependent_MTases_sf"/>
</dbReference>
<dbReference type="SUPFAM" id="SSF53335">
    <property type="entry name" value="S-adenosyl-L-methionine-dependent methyltransferases"/>
    <property type="match status" value="1"/>
</dbReference>
<dbReference type="InterPro" id="IPR052527">
    <property type="entry name" value="Metal_cation-efflux_comp"/>
</dbReference>
<dbReference type="AlphaFoldDB" id="A0A4R1QUI9"/>
<comment type="caution">
    <text evidence="7">The sequence shown here is derived from an EMBL/GenBank/DDBJ whole genome shotgun (WGS) entry which is preliminary data.</text>
</comment>
<evidence type="ECO:0000313" key="8">
    <source>
        <dbReference type="Proteomes" id="UP000295718"/>
    </source>
</evidence>
<organism evidence="7 8">
    <name type="scientific">Kineothrix alysoides</name>
    <dbReference type="NCBI Taxonomy" id="1469948"/>
    <lineage>
        <taxon>Bacteria</taxon>
        <taxon>Bacillati</taxon>
        <taxon>Bacillota</taxon>
        <taxon>Clostridia</taxon>
        <taxon>Lachnospirales</taxon>
        <taxon>Lachnospiraceae</taxon>
        <taxon>Kineothrix</taxon>
    </lineage>
</organism>
<evidence type="ECO:0000313" key="7">
    <source>
        <dbReference type="EMBL" id="TCL57626.1"/>
    </source>
</evidence>